<accession>A0A1I1B883</accession>
<protein>
    <submittedName>
        <fullName evidence="2">Protein N-acetyltransferase, RimJ/RimL family</fullName>
    </submittedName>
</protein>
<dbReference type="EMBL" id="FOKI01000070">
    <property type="protein sequence ID" value="SFB45876.1"/>
    <property type="molecule type" value="Genomic_DNA"/>
</dbReference>
<dbReference type="PANTHER" id="PTHR43328:SF1">
    <property type="entry name" value="N-ACETYLTRANSFERASE DOMAIN-CONTAINING PROTEIN"/>
    <property type="match status" value="1"/>
</dbReference>
<evidence type="ECO:0000259" key="1">
    <source>
        <dbReference type="PROSITE" id="PS51186"/>
    </source>
</evidence>
<dbReference type="GO" id="GO:0016747">
    <property type="term" value="F:acyltransferase activity, transferring groups other than amino-acyl groups"/>
    <property type="evidence" value="ECO:0007669"/>
    <property type="project" value="InterPro"/>
</dbReference>
<evidence type="ECO:0000313" key="2">
    <source>
        <dbReference type="EMBL" id="SFB45876.1"/>
    </source>
</evidence>
<name>A0A1I1B883_9CLOT</name>
<dbReference type="Gene3D" id="3.40.630.30">
    <property type="match status" value="1"/>
</dbReference>
<dbReference type="PROSITE" id="PS51186">
    <property type="entry name" value="GNAT"/>
    <property type="match status" value="1"/>
</dbReference>
<keyword evidence="2" id="KW-0808">Transferase</keyword>
<dbReference type="Proteomes" id="UP000198619">
    <property type="component" value="Unassembled WGS sequence"/>
</dbReference>
<sequence>MVIMRILERRFILENSKYVILRSPETSDAKEMIDYLYKSAGETNYLSRYPEEINISLEAEKKYISKQLESEKSFDIAAFVDGKLVGNSTVFALGDKIKTMHRAEYGISILKEYWNKKIGTMLTEYCLESAKEIGYEQIELSVVEDNINAINLYKKNGFTLCGTIENAEKLKDGSYQNLYMMICKF</sequence>
<dbReference type="Pfam" id="PF00583">
    <property type="entry name" value="Acetyltransf_1"/>
    <property type="match status" value="1"/>
</dbReference>
<reference evidence="2 3" key="1">
    <citation type="submission" date="2016-10" db="EMBL/GenBank/DDBJ databases">
        <authorList>
            <person name="de Groot N.N."/>
        </authorList>
    </citation>
    <scope>NUCLEOTIDE SEQUENCE [LARGE SCALE GENOMIC DNA]</scope>
    <source>
        <strain evidence="2 3">DSM 12271</strain>
    </source>
</reference>
<feature type="domain" description="N-acetyltransferase" evidence="1">
    <location>
        <begin position="19"/>
        <end position="185"/>
    </location>
</feature>
<dbReference type="PANTHER" id="PTHR43328">
    <property type="entry name" value="ACETYLTRANSFERASE-RELATED"/>
    <property type="match status" value="1"/>
</dbReference>
<proteinExistence type="predicted"/>
<gene>
    <name evidence="2" type="ORF">SAMN04488528_10707</name>
</gene>
<dbReference type="AlphaFoldDB" id="A0A1I1B883"/>
<dbReference type="InterPro" id="IPR000182">
    <property type="entry name" value="GNAT_dom"/>
</dbReference>
<evidence type="ECO:0000313" key="3">
    <source>
        <dbReference type="Proteomes" id="UP000198619"/>
    </source>
</evidence>
<keyword evidence="3" id="KW-1185">Reference proteome</keyword>
<dbReference type="SUPFAM" id="SSF55729">
    <property type="entry name" value="Acyl-CoA N-acyltransferases (Nat)"/>
    <property type="match status" value="1"/>
</dbReference>
<dbReference type="CDD" id="cd04301">
    <property type="entry name" value="NAT_SF"/>
    <property type="match status" value="1"/>
</dbReference>
<dbReference type="STRING" id="84698.SAMN04488528_10707"/>
<dbReference type="InterPro" id="IPR016181">
    <property type="entry name" value="Acyl_CoA_acyltransferase"/>
</dbReference>
<organism evidence="2 3">
    <name type="scientific">Clostridium frigidicarnis</name>
    <dbReference type="NCBI Taxonomy" id="84698"/>
    <lineage>
        <taxon>Bacteria</taxon>
        <taxon>Bacillati</taxon>
        <taxon>Bacillota</taxon>
        <taxon>Clostridia</taxon>
        <taxon>Eubacteriales</taxon>
        <taxon>Clostridiaceae</taxon>
        <taxon>Clostridium</taxon>
    </lineage>
</organism>